<evidence type="ECO:0000313" key="1">
    <source>
        <dbReference type="EMBL" id="MBE1573993.1"/>
    </source>
</evidence>
<sequence length="206" mass="22976">MARLIHLNGLSRVGKSTLARRYANEHPGTLALDLDVLAGLIGGWQENFFAALELARGHGRELATRHLRQGYDVILPQLVTVHDRDPDPAFEAAARAAGATYIEVALLVDDREHLRRVRDKRPINAVEARLQAMLEDPDSDLIDRIRGHLDEYLAKRPHAIRLDTTNIGEDESYARLLKALRIETSIPLHKAAFHGPHGRSHPLSAP</sequence>
<dbReference type="SUPFAM" id="SSF52540">
    <property type="entry name" value="P-loop containing nucleoside triphosphate hydrolases"/>
    <property type="match status" value="1"/>
</dbReference>
<dbReference type="InterPro" id="IPR027417">
    <property type="entry name" value="P-loop_NTPase"/>
</dbReference>
<proteinExistence type="predicted"/>
<keyword evidence="2" id="KW-1185">Reference proteome</keyword>
<reference evidence="1 2" key="1">
    <citation type="submission" date="2020-10" db="EMBL/GenBank/DDBJ databases">
        <title>Sequencing the genomes of 1000 actinobacteria strains.</title>
        <authorList>
            <person name="Klenk H.-P."/>
        </authorList>
    </citation>
    <scope>NUCLEOTIDE SEQUENCE [LARGE SCALE GENOMIC DNA]</scope>
    <source>
        <strain evidence="1 2">DSM 46661</strain>
    </source>
</reference>
<gene>
    <name evidence="1" type="ORF">H4W30_001022</name>
</gene>
<accession>A0ABR9L063</accession>
<name>A0ABR9L063_9PSEU</name>
<dbReference type="RefSeq" id="WP_192741709.1">
    <property type="nucleotide sequence ID" value="NZ_JADBEJ010000001.1"/>
</dbReference>
<organism evidence="1 2">
    <name type="scientific">Amycolatopsis roodepoortensis</name>
    <dbReference type="NCBI Taxonomy" id="700274"/>
    <lineage>
        <taxon>Bacteria</taxon>
        <taxon>Bacillati</taxon>
        <taxon>Actinomycetota</taxon>
        <taxon>Actinomycetes</taxon>
        <taxon>Pseudonocardiales</taxon>
        <taxon>Pseudonocardiaceae</taxon>
        <taxon>Amycolatopsis</taxon>
    </lineage>
</organism>
<evidence type="ECO:0000313" key="2">
    <source>
        <dbReference type="Proteomes" id="UP000656548"/>
    </source>
</evidence>
<dbReference type="Pfam" id="PF13671">
    <property type="entry name" value="AAA_33"/>
    <property type="match status" value="1"/>
</dbReference>
<comment type="caution">
    <text evidence="1">The sequence shown here is derived from an EMBL/GenBank/DDBJ whole genome shotgun (WGS) entry which is preliminary data.</text>
</comment>
<evidence type="ECO:0008006" key="3">
    <source>
        <dbReference type="Google" id="ProtNLM"/>
    </source>
</evidence>
<dbReference type="Gene3D" id="3.40.50.300">
    <property type="entry name" value="P-loop containing nucleotide triphosphate hydrolases"/>
    <property type="match status" value="1"/>
</dbReference>
<dbReference type="EMBL" id="JADBEJ010000001">
    <property type="protein sequence ID" value="MBE1573993.1"/>
    <property type="molecule type" value="Genomic_DNA"/>
</dbReference>
<dbReference type="Proteomes" id="UP000656548">
    <property type="component" value="Unassembled WGS sequence"/>
</dbReference>
<protein>
    <recommendedName>
        <fullName evidence="3">ATP-binding protein</fullName>
    </recommendedName>
</protein>